<reference evidence="1" key="1">
    <citation type="submission" date="2018-05" db="EMBL/GenBank/DDBJ databases">
        <authorList>
            <person name="Lanie J.A."/>
            <person name="Ng W.-L."/>
            <person name="Kazmierczak K.M."/>
            <person name="Andrzejewski T.M."/>
            <person name="Davidsen T.M."/>
            <person name="Wayne K.J."/>
            <person name="Tettelin H."/>
            <person name="Glass J.I."/>
            <person name="Rusch D."/>
            <person name="Podicherti R."/>
            <person name="Tsui H.-C.T."/>
            <person name="Winkler M.E."/>
        </authorList>
    </citation>
    <scope>NUCLEOTIDE SEQUENCE</scope>
</reference>
<gene>
    <name evidence="1" type="ORF">METZ01_LOCUS139255</name>
</gene>
<protein>
    <submittedName>
        <fullName evidence="1">Uncharacterized protein</fullName>
    </submittedName>
</protein>
<dbReference type="Pfam" id="PF12006">
    <property type="entry name" value="DUF3500"/>
    <property type="match status" value="1"/>
</dbReference>
<dbReference type="InterPro" id="IPR006311">
    <property type="entry name" value="TAT_signal"/>
</dbReference>
<proteinExistence type="predicted"/>
<accession>A0A381ZBT9</accession>
<dbReference type="AlphaFoldDB" id="A0A381ZBT9"/>
<name>A0A381ZBT9_9ZZZZ</name>
<sequence length="164" mass="17929">MTDQATSFLSRRKFVGTAAGGAALASAGSLLLDSKATFAKTDVAKGPQSETLVTTLHKSLTDEQREAICLPFDHALRSKVDNNWHINKTRVSQFSKDQQAMVREIFLKLHSPDYADKVYDQVEHDGGFGKGSIALFGKPGSGKFEFVYTGRHCTRRCDGDSVEG</sequence>
<dbReference type="EMBL" id="UINC01020619">
    <property type="protein sequence ID" value="SVA86401.1"/>
    <property type="molecule type" value="Genomic_DNA"/>
</dbReference>
<evidence type="ECO:0000313" key="1">
    <source>
        <dbReference type="EMBL" id="SVA86401.1"/>
    </source>
</evidence>
<feature type="non-terminal residue" evidence="1">
    <location>
        <position position="164"/>
    </location>
</feature>
<organism evidence="1">
    <name type="scientific">marine metagenome</name>
    <dbReference type="NCBI Taxonomy" id="408172"/>
    <lineage>
        <taxon>unclassified sequences</taxon>
        <taxon>metagenomes</taxon>
        <taxon>ecological metagenomes</taxon>
    </lineage>
</organism>
<dbReference type="InterPro" id="IPR021889">
    <property type="entry name" value="DUF3500"/>
</dbReference>
<dbReference type="PROSITE" id="PS51318">
    <property type="entry name" value="TAT"/>
    <property type="match status" value="1"/>
</dbReference>